<name>A0ABQ5M597_9FIRM</name>
<reference evidence="1 2" key="1">
    <citation type="journal article" date="2024" name="Int. J. Syst. Evol. Microbiol.">
        <title>Lacrimispora brassicae sp. nov. isolated from fermented cabbage, and proposal of Clostridium indicum Gundawar et al. 2019 and Clostridium methoxybenzovorans Mechichi et al. 1999 as heterotypic synonyms of Lacrimispora amygdalina (Parshina et al. 2003) Haas and Blanchard 2020 and Lacrimispora indolis (McClung and McCoy 1957) Haas and Blanchard 2020, respectively.</title>
        <authorList>
            <person name="Kobayashi H."/>
            <person name="Tanizawa Y."/>
            <person name="Sakamoto M."/>
            <person name="Ohkuma M."/>
            <person name="Tohno M."/>
        </authorList>
    </citation>
    <scope>NUCLEOTIDE SEQUENCE [LARGE SCALE GENOMIC DNA]</scope>
    <source>
        <strain evidence="1 2">DSM 12857</strain>
    </source>
</reference>
<protein>
    <submittedName>
        <fullName evidence="1">Uncharacterized protein</fullName>
    </submittedName>
</protein>
<proteinExistence type="predicted"/>
<accession>A0ABQ5M597</accession>
<comment type="caution">
    <text evidence="1">The sequence shown here is derived from an EMBL/GenBank/DDBJ whole genome shotgun (WGS) entry which is preliminary data.</text>
</comment>
<evidence type="ECO:0000313" key="1">
    <source>
        <dbReference type="EMBL" id="GLB30099.1"/>
    </source>
</evidence>
<gene>
    <name evidence="1" type="ORF">LAD12857_20220</name>
</gene>
<dbReference type="Proteomes" id="UP001419084">
    <property type="component" value="Unassembled WGS sequence"/>
</dbReference>
<keyword evidence="2" id="KW-1185">Reference proteome</keyword>
<dbReference type="EMBL" id="BRPJ01000034">
    <property type="protein sequence ID" value="GLB30099.1"/>
    <property type="molecule type" value="Genomic_DNA"/>
</dbReference>
<evidence type="ECO:0000313" key="2">
    <source>
        <dbReference type="Proteomes" id="UP001419084"/>
    </source>
</evidence>
<organism evidence="1 2">
    <name type="scientific">Lacrimispora amygdalina</name>
    <dbReference type="NCBI Taxonomy" id="253257"/>
    <lineage>
        <taxon>Bacteria</taxon>
        <taxon>Bacillati</taxon>
        <taxon>Bacillota</taxon>
        <taxon>Clostridia</taxon>
        <taxon>Lachnospirales</taxon>
        <taxon>Lachnospiraceae</taxon>
        <taxon>Lacrimispora</taxon>
    </lineage>
</organism>
<sequence length="45" mass="4944">MRSFAPVWLVICGGIAYYKFNQGSTGDGLYWSILALITAVSVSRM</sequence>